<feature type="domain" description="CBM2" evidence="5">
    <location>
        <begin position="32"/>
        <end position="141"/>
    </location>
</feature>
<keyword evidence="1 6" id="KW-0378">Hydrolase</keyword>
<organism evidence="6 7">
    <name type="scientific">Lentzea albida</name>
    <dbReference type="NCBI Taxonomy" id="65499"/>
    <lineage>
        <taxon>Bacteria</taxon>
        <taxon>Bacillati</taxon>
        <taxon>Actinomycetota</taxon>
        <taxon>Actinomycetes</taxon>
        <taxon>Pseudonocardiales</taxon>
        <taxon>Pseudonocardiaceae</taxon>
        <taxon>Lentzea</taxon>
    </lineage>
</organism>
<keyword evidence="3" id="KW-0624">Polysaccharide degradation</keyword>
<dbReference type="Gene3D" id="2.60.40.290">
    <property type="match status" value="1"/>
</dbReference>
<keyword evidence="4" id="KW-0732">Signal</keyword>
<evidence type="ECO:0000259" key="5">
    <source>
        <dbReference type="PROSITE" id="PS51173"/>
    </source>
</evidence>
<reference evidence="7" key="1">
    <citation type="submission" date="2016-10" db="EMBL/GenBank/DDBJ databases">
        <authorList>
            <person name="Varghese N."/>
            <person name="Submissions S."/>
        </authorList>
    </citation>
    <scope>NUCLEOTIDE SEQUENCE [LARGE SCALE GENOMIC DNA]</scope>
    <source>
        <strain evidence="7">DSM 44437</strain>
    </source>
</reference>
<dbReference type="STRING" id="65499.SAMN04488000_12788"/>
<sequence>MLTMVPRVRPAVALAAAMALTTALIPGGAVSATASAGGCRVDYAISSQWQGGFGAAVTVTNLGSPVNGWQVAWTFAGDERITQLWNGSAAQTGARVSVTNAPWNGSVATGGTVSFGFNATSGTASTVPAAFTLNGVVCTGSVTEPPPGGGALVDNNFPVSREAAYGDNRYTVFRPANPQAVGAPMPVLVFGNGACAHTNNSEVTRALTFIASKGVVVVDTGSVDGSPNGVPSGSPIPSLLTGAITWAEREQNRSGAPLSQRLDLTKVAAAGHSCGGLEALVAAQDSRVSAVVSLDSGFFADGSFGYSRAELARLHSPVLFMAGGPSDVANDNTRANYDLVTVPAVLAVHPQAGHVGFITGSQMTEGMTTVVQFLDMVLNGNRAARSYVLDPSGLASRYPWTVSKKNF</sequence>
<dbReference type="GO" id="GO:0000272">
    <property type="term" value="P:polysaccharide catabolic process"/>
    <property type="evidence" value="ECO:0007669"/>
    <property type="project" value="UniProtKB-KW"/>
</dbReference>
<dbReference type="InterPro" id="IPR018366">
    <property type="entry name" value="CBM2_CS"/>
</dbReference>
<dbReference type="PROSITE" id="PS51173">
    <property type="entry name" value="CBM2"/>
    <property type="match status" value="1"/>
</dbReference>
<evidence type="ECO:0000256" key="4">
    <source>
        <dbReference type="SAM" id="SignalP"/>
    </source>
</evidence>
<dbReference type="PANTHER" id="PTHR33428">
    <property type="entry name" value="CHLOROPHYLLASE-2, CHLOROPLASTIC"/>
    <property type="match status" value="1"/>
</dbReference>
<evidence type="ECO:0000313" key="7">
    <source>
        <dbReference type="Proteomes" id="UP000199503"/>
    </source>
</evidence>
<accession>A0A1H9X4R0</accession>
<protein>
    <submittedName>
        <fullName evidence="6">Alpha/beta hydrolase family protein</fullName>
    </submittedName>
</protein>
<name>A0A1H9X4R0_9PSEU</name>
<dbReference type="SUPFAM" id="SSF53474">
    <property type="entry name" value="alpha/beta-Hydrolases"/>
    <property type="match status" value="1"/>
</dbReference>
<evidence type="ECO:0000313" key="6">
    <source>
        <dbReference type="EMBL" id="SES41198.1"/>
    </source>
</evidence>
<keyword evidence="2" id="KW-0326">Glycosidase</keyword>
<dbReference type="AlphaFoldDB" id="A0A1H9X4R0"/>
<dbReference type="Gene3D" id="3.40.50.1820">
    <property type="entry name" value="alpha/beta hydrolase"/>
    <property type="match status" value="1"/>
</dbReference>
<dbReference type="InterPro" id="IPR001919">
    <property type="entry name" value="CBD2"/>
</dbReference>
<dbReference type="Proteomes" id="UP000199503">
    <property type="component" value="Unassembled WGS sequence"/>
</dbReference>
<dbReference type="InterPro" id="IPR029058">
    <property type="entry name" value="AB_hydrolase_fold"/>
</dbReference>
<evidence type="ECO:0000256" key="2">
    <source>
        <dbReference type="ARBA" id="ARBA00023295"/>
    </source>
</evidence>
<evidence type="ECO:0000256" key="1">
    <source>
        <dbReference type="ARBA" id="ARBA00022801"/>
    </source>
</evidence>
<proteinExistence type="predicted"/>
<dbReference type="PANTHER" id="PTHR33428:SF14">
    <property type="entry name" value="CARBOXYLESTERASE TYPE B DOMAIN-CONTAINING PROTEIN"/>
    <property type="match status" value="1"/>
</dbReference>
<dbReference type="Pfam" id="PF00553">
    <property type="entry name" value="CBM_2"/>
    <property type="match status" value="1"/>
</dbReference>
<feature type="signal peptide" evidence="4">
    <location>
        <begin position="1"/>
        <end position="31"/>
    </location>
</feature>
<feature type="chain" id="PRO_5038990228" evidence="4">
    <location>
        <begin position="32"/>
        <end position="407"/>
    </location>
</feature>
<dbReference type="SUPFAM" id="SSF49384">
    <property type="entry name" value="Carbohydrate-binding domain"/>
    <property type="match status" value="1"/>
</dbReference>
<dbReference type="GO" id="GO:0030247">
    <property type="term" value="F:polysaccharide binding"/>
    <property type="evidence" value="ECO:0007669"/>
    <property type="project" value="UniProtKB-UniRule"/>
</dbReference>
<dbReference type="PROSITE" id="PS00561">
    <property type="entry name" value="CBM2_A"/>
    <property type="match status" value="1"/>
</dbReference>
<dbReference type="EMBL" id="FOFV01000027">
    <property type="protein sequence ID" value="SES41198.1"/>
    <property type="molecule type" value="Genomic_DNA"/>
</dbReference>
<gene>
    <name evidence="6" type="ORF">SAMN04488000_12788</name>
</gene>
<evidence type="ECO:0000256" key="3">
    <source>
        <dbReference type="ARBA" id="ARBA00023326"/>
    </source>
</evidence>
<dbReference type="InterPro" id="IPR012291">
    <property type="entry name" value="CBM2_carb-bd_dom_sf"/>
</dbReference>
<dbReference type="SMART" id="SM00637">
    <property type="entry name" value="CBD_II"/>
    <property type="match status" value="1"/>
</dbReference>
<dbReference type="InterPro" id="IPR008965">
    <property type="entry name" value="CBM2/CBM3_carb-bd_dom_sf"/>
</dbReference>
<keyword evidence="3" id="KW-0119">Carbohydrate metabolism</keyword>
<keyword evidence="7" id="KW-1185">Reference proteome</keyword>
<dbReference type="GO" id="GO:0004553">
    <property type="term" value="F:hydrolase activity, hydrolyzing O-glycosyl compounds"/>
    <property type="evidence" value="ECO:0007669"/>
    <property type="project" value="InterPro"/>
</dbReference>